<dbReference type="AlphaFoldDB" id="A0AAV1VA41"/>
<comment type="caution">
    <text evidence="1">The sequence shown here is derived from an EMBL/GenBank/DDBJ whole genome shotgun (WGS) entry which is preliminary data.</text>
</comment>
<gene>
    <name evidence="1" type="ORF">PM001_LOCUS28068</name>
</gene>
<dbReference type="Proteomes" id="UP001162060">
    <property type="component" value="Unassembled WGS sequence"/>
</dbReference>
<sequence length="85" mass="9590">MDVTAYKAPRWFEKESSVVREVPDSISGKAQPVTDHVGRVFASHFVASKQQANDLSCTTEDRDKFKPKLLLLCARSGALQHDRWT</sequence>
<accession>A0AAV1VA41</accession>
<protein>
    <submittedName>
        <fullName evidence="1">Uncharacterized protein</fullName>
    </submittedName>
</protein>
<reference evidence="1" key="1">
    <citation type="submission" date="2024-01" db="EMBL/GenBank/DDBJ databases">
        <authorList>
            <person name="Webb A."/>
        </authorList>
    </citation>
    <scope>NUCLEOTIDE SEQUENCE</scope>
    <source>
        <strain evidence="1">Pm1</strain>
    </source>
</reference>
<evidence type="ECO:0000313" key="1">
    <source>
        <dbReference type="EMBL" id="CAK7942918.1"/>
    </source>
</evidence>
<proteinExistence type="predicted"/>
<dbReference type="EMBL" id="CAKLBY020000283">
    <property type="protein sequence ID" value="CAK7942918.1"/>
    <property type="molecule type" value="Genomic_DNA"/>
</dbReference>
<organism evidence="1 2">
    <name type="scientific">Peronospora matthiolae</name>
    <dbReference type="NCBI Taxonomy" id="2874970"/>
    <lineage>
        <taxon>Eukaryota</taxon>
        <taxon>Sar</taxon>
        <taxon>Stramenopiles</taxon>
        <taxon>Oomycota</taxon>
        <taxon>Peronosporomycetes</taxon>
        <taxon>Peronosporales</taxon>
        <taxon>Peronosporaceae</taxon>
        <taxon>Peronospora</taxon>
    </lineage>
</organism>
<name>A0AAV1VA41_9STRA</name>
<evidence type="ECO:0000313" key="2">
    <source>
        <dbReference type="Proteomes" id="UP001162060"/>
    </source>
</evidence>